<dbReference type="InterPro" id="IPR016181">
    <property type="entry name" value="Acyl_CoA_acyltransferase"/>
</dbReference>
<dbReference type="InterPro" id="IPR000182">
    <property type="entry name" value="GNAT_dom"/>
</dbReference>
<dbReference type="Proteomes" id="UP000092498">
    <property type="component" value="Chromosome"/>
</dbReference>
<name>A0A1B1AGR8_9PROT</name>
<evidence type="ECO:0000313" key="3">
    <source>
        <dbReference type="Proteomes" id="UP000092498"/>
    </source>
</evidence>
<feature type="domain" description="N-acetyltransferase" evidence="1">
    <location>
        <begin position="8"/>
        <end position="162"/>
    </location>
</feature>
<dbReference type="InParanoid" id="A0A1B1AGR8"/>
<dbReference type="PANTHER" id="PTHR43792">
    <property type="entry name" value="GNAT FAMILY, PUTATIVE (AFU_ORTHOLOGUE AFUA_3G00765)-RELATED-RELATED"/>
    <property type="match status" value="1"/>
</dbReference>
<proteinExistence type="predicted"/>
<dbReference type="AlphaFoldDB" id="A0A1B1AGR8"/>
<sequence>MQIQTSRLILRPPIKDDFEAWALMEADESVKANTGAVQDQRESWGQLLSIAGHWSLMGWGSLCAIEKSSGRFVGRFGPSKPFGWPAVEIGWMLLPEFQGKGLAVEGAIAAMDFAFSELGEKRVIHTIRPANIASRKLAQKLGSNNLGPIKLPAPFEDVLNDEWSQTSEEWVRSRQRLTSPMS</sequence>
<dbReference type="PANTHER" id="PTHR43792:SF1">
    <property type="entry name" value="N-ACETYLTRANSFERASE DOMAIN-CONTAINING PROTEIN"/>
    <property type="match status" value="1"/>
</dbReference>
<dbReference type="KEGG" id="cbot:ATE48_07380"/>
<evidence type="ECO:0000259" key="1">
    <source>
        <dbReference type="PROSITE" id="PS51186"/>
    </source>
</evidence>
<organism evidence="2 3">
    <name type="scientific">Candidatus Viadribacter manganicus</name>
    <dbReference type="NCBI Taxonomy" id="1759059"/>
    <lineage>
        <taxon>Bacteria</taxon>
        <taxon>Pseudomonadati</taxon>
        <taxon>Pseudomonadota</taxon>
        <taxon>Alphaproteobacteria</taxon>
        <taxon>Hyphomonadales</taxon>
        <taxon>Hyphomonadaceae</taxon>
        <taxon>Candidatus Viadribacter</taxon>
    </lineage>
</organism>
<reference evidence="2 3" key="1">
    <citation type="submission" date="2015-11" db="EMBL/GenBank/DDBJ databases">
        <title>Whole-Genome Sequence of Candidatus Oderbacter manganicum from the National Park Lower Oder Valley, Germany.</title>
        <authorList>
            <person name="Braun B."/>
            <person name="Liere K."/>
            <person name="Szewzyk U."/>
        </authorList>
    </citation>
    <scope>NUCLEOTIDE SEQUENCE [LARGE SCALE GENOMIC DNA]</scope>
    <source>
        <strain evidence="2 3">OTSz_A_272</strain>
    </source>
</reference>
<dbReference type="RefSeq" id="WP_066769597.1">
    <property type="nucleotide sequence ID" value="NZ_CP013244.1"/>
</dbReference>
<dbReference type="InterPro" id="IPR051531">
    <property type="entry name" value="N-acetyltransferase"/>
</dbReference>
<dbReference type="STRING" id="1759059.ATE48_07380"/>
<dbReference type="SUPFAM" id="SSF55729">
    <property type="entry name" value="Acyl-CoA N-acyltransferases (Nat)"/>
    <property type="match status" value="1"/>
</dbReference>
<dbReference type="Pfam" id="PF13302">
    <property type="entry name" value="Acetyltransf_3"/>
    <property type="match status" value="1"/>
</dbReference>
<evidence type="ECO:0000313" key="2">
    <source>
        <dbReference type="EMBL" id="ANP45753.1"/>
    </source>
</evidence>
<dbReference type="PROSITE" id="PS51186">
    <property type="entry name" value="GNAT"/>
    <property type="match status" value="1"/>
</dbReference>
<dbReference type="GO" id="GO:0016747">
    <property type="term" value="F:acyltransferase activity, transferring groups other than amino-acyl groups"/>
    <property type="evidence" value="ECO:0007669"/>
    <property type="project" value="InterPro"/>
</dbReference>
<accession>A0A1B1AGR8</accession>
<keyword evidence="3" id="KW-1185">Reference proteome</keyword>
<gene>
    <name evidence="2" type="ORF">ATE48_07380</name>
</gene>
<dbReference type="EMBL" id="CP013244">
    <property type="protein sequence ID" value="ANP45753.1"/>
    <property type="molecule type" value="Genomic_DNA"/>
</dbReference>
<dbReference type="OrthoDB" id="6293260at2"/>
<dbReference type="Gene3D" id="3.40.630.30">
    <property type="match status" value="1"/>
</dbReference>
<protein>
    <recommendedName>
        <fullName evidence="1">N-acetyltransferase domain-containing protein</fullName>
    </recommendedName>
</protein>